<gene>
    <name evidence="3" type="ORF">EIP75_12825</name>
</gene>
<comment type="caution">
    <text evidence="3">The sequence shown here is derived from an EMBL/GenBank/DDBJ whole genome shotgun (WGS) entry which is preliminary data.</text>
</comment>
<dbReference type="InterPro" id="IPR029058">
    <property type="entry name" value="AB_hydrolase_fold"/>
</dbReference>
<evidence type="ECO:0000313" key="4">
    <source>
        <dbReference type="Proteomes" id="UP000269265"/>
    </source>
</evidence>
<sequence>MPTPLDSLNQPTRALIENVKRAGFPPMNTLPVEQARQSYRMGVGVSTVPPAALPRVENFTIPTADGHAIPARLWAPSLDAGLPVLLYVHGGGFVVGGIDTCEAMCRSIAAQSGVAVVAIDYRLAPEHKYPVCLDDTWTSLQWLANQGHTLGLNGSRLAVAGDSAGGTLSAAVSLLARDAGIPVALQGLIYPSVQVGVATQSFKTYASAGLMLDQGLMNWFEAQSTGGDLKEAWHRQPLIAPSHTGVAPAWIGLAECDPLADDGRLYAQALEKAGVPVQLTVYPGTVHDFINMGRFLPEAPQLHTALAQALKQALLPA</sequence>
<dbReference type="PANTHER" id="PTHR48081:SF8">
    <property type="entry name" value="ALPHA_BETA HYDROLASE FOLD-3 DOMAIN-CONTAINING PROTEIN-RELATED"/>
    <property type="match status" value="1"/>
</dbReference>
<dbReference type="SUPFAM" id="SSF53474">
    <property type="entry name" value="alpha/beta-Hydrolases"/>
    <property type="match status" value="1"/>
</dbReference>
<dbReference type="InterPro" id="IPR013094">
    <property type="entry name" value="AB_hydrolase_3"/>
</dbReference>
<dbReference type="OrthoDB" id="9794445at2"/>
<dbReference type="Proteomes" id="UP000269265">
    <property type="component" value="Unassembled WGS sequence"/>
</dbReference>
<organism evidence="3 4">
    <name type="scientific">Aquabacterium soli</name>
    <dbReference type="NCBI Taxonomy" id="2493092"/>
    <lineage>
        <taxon>Bacteria</taxon>
        <taxon>Pseudomonadati</taxon>
        <taxon>Pseudomonadota</taxon>
        <taxon>Betaproteobacteria</taxon>
        <taxon>Burkholderiales</taxon>
        <taxon>Aquabacterium</taxon>
    </lineage>
</organism>
<protein>
    <submittedName>
        <fullName evidence="3">Alpha/beta hydrolase</fullName>
    </submittedName>
</protein>
<feature type="domain" description="Alpha/beta hydrolase fold-3" evidence="2">
    <location>
        <begin position="85"/>
        <end position="290"/>
    </location>
</feature>
<accession>A0A426VAV4</accession>
<dbReference type="InterPro" id="IPR050300">
    <property type="entry name" value="GDXG_lipolytic_enzyme"/>
</dbReference>
<dbReference type="EMBL" id="RSED01000009">
    <property type="protein sequence ID" value="RRS03838.1"/>
    <property type="molecule type" value="Genomic_DNA"/>
</dbReference>
<dbReference type="PANTHER" id="PTHR48081">
    <property type="entry name" value="AB HYDROLASE SUPERFAMILY PROTEIN C4A8.06C"/>
    <property type="match status" value="1"/>
</dbReference>
<name>A0A426VAV4_9BURK</name>
<dbReference type="GO" id="GO:0016787">
    <property type="term" value="F:hydrolase activity"/>
    <property type="evidence" value="ECO:0007669"/>
    <property type="project" value="UniProtKB-KW"/>
</dbReference>
<evidence type="ECO:0000256" key="1">
    <source>
        <dbReference type="ARBA" id="ARBA00022801"/>
    </source>
</evidence>
<dbReference type="Pfam" id="PF07859">
    <property type="entry name" value="Abhydrolase_3"/>
    <property type="match status" value="1"/>
</dbReference>
<evidence type="ECO:0000259" key="2">
    <source>
        <dbReference type="Pfam" id="PF07859"/>
    </source>
</evidence>
<proteinExistence type="predicted"/>
<evidence type="ECO:0000313" key="3">
    <source>
        <dbReference type="EMBL" id="RRS03838.1"/>
    </source>
</evidence>
<keyword evidence="1 3" id="KW-0378">Hydrolase</keyword>
<keyword evidence="4" id="KW-1185">Reference proteome</keyword>
<dbReference type="Gene3D" id="3.40.50.1820">
    <property type="entry name" value="alpha/beta hydrolase"/>
    <property type="match status" value="1"/>
</dbReference>
<dbReference type="AlphaFoldDB" id="A0A426VAV4"/>
<reference evidence="3 4" key="1">
    <citation type="submission" date="2018-12" db="EMBL/GenBank/DDBJ databases">
        <title>The whole draft genome of Aquabacterium sp. SJQ9.</title>
        <authorList>
            <person name="Sun L."/>
            <person name="Gao X."/>
            <person name="Chen W."/>
            <person name="Huang K."/>
        </authorList>
    </citation>
    <scope>NUCLEOTIDE SEQUENCE [LARGE SCALE GENOMIC DNA]</scope>
    <source>
        <strain evidence="3 4">SJQ9</strain>
    </source>
</reference>
<dbReference type="RefSeq" id="WP_125243678.1">
    <property type="nucleotide sequence ID" value="NZ_RSED01000009.1"/>
</dbReference>